<evidence type="ECO:0000256" key="20">
    <source>
        <dbReference type="ARBA" id="ARBA00031179"/>
    </source>
</evidence>
<dbReference type="GO" id="GO:0005540">
    <property type="term" value="F:hyaluronic acid binding"/>
    <property type="evidence" value="ECO:0007669"/>
    <property type="project" value="InterPro"/>
</dbReference>
<evidence type="ECO:0000256" key="26">
    <source>
        <dbReference type="SAM" id="Phobius"/>
    </source>
</evidence>
<dbReference type="SMART" id="SM00445">
    <property type="entry name" value="LINK"/>
    <property type="match status" value="1"/>
</dbReference>
<dbReference type="GeneID" id="105900744"/>
<evidence type="ECO:0000313" key="30">
    <source>
        <dbReference type="RefSeq" id="XP_031421024.1"/>
    </source>
</evidence>
<dbReference type="CTD" id="100330801"/>
<dbReference type="GO" id="GO:0035692">
    <property type="term" value="C:macrophage migration inhibitory factor receptor complex"/>
    <property type="evidence" value="ECO:0007669"/>
    <property type="project" value="TreeGrafter"/>
</dbReference>
<dbReference type="Pfam" id="PF00193">
    <property type="entry name" value="Xlink"/>
    <property type="match status" value="1"/>
</dbReference>
<evidence type="ECO:0000256" key="17">
    <source>
        <dbReference type="ARBA" id="ARBA00023273"/>
    </source>
</evidence>
<evidence type="ECO:0000256" key="12">
    <source>
        <dbReference type="ARBA" id="ARBA00022989"/>
    </source>
</evidence>
<feature type="chain" id="PRO_5027792307" description="CD44 antigen" evidence="27">
    <location>
        <begin position="19"/>
        <end position="417"/>
    </location>
</feature>
<dbReference type="GO" id="GO:0005902">
    <property type="term" value="C:microvillus"/>
    <property type="evidence" value="ECO:0007669"/>
    <property type="project" value="UniProtKB-SubCell"/>
</dbReference>
<dbReference type="InterPro" id="IPR000538">
    <property type="entry name" value="Link_dom"/>
</dbReference>
<dbReference type="SUPFAM" id="SSF56436">
    <property type="entry name" value="C-type lectin-like"/>
    <property type="match status" value="1"/>
</dbReference>
<feature type="domain" description="Link" evidence="28">
    <location>
        <begin position="32"/>
        <end position="122"/>
    </location>
</feature>
<dbReference type="InterPro" id="IPR001231">
    <property type="entry name" value="CD44_antigen"/>
</dbReference>
<evidence type="ECO:0000256" key="14">
    <source>
        <dbReference type="ARBA" id="ARBA00023157"/>
    </source>
</evidence>
<keyword evidence="8 26" id="KW-0812">Transmembrane</keyword>
<name>A0A6P8F7E9_CLUHA</name>
<keyword evidence="7" id="KW-0597">Phosphoprotein</keyword>
<feature type="compositionally biased region" description="Basic and acidic residues" evidence="25">
    <location>
        <begin position="275"/>
        <end position="285"/>
    </location>
</feature>
<dbReference type="RefSeq" id="XP_031421024.1">
    <property type="nucleotide sequence ID" value="XM_031565164.2"/>
</dbReference>
<dbReference type="GO" id="GO:0005576">
    <property type="term" value="C:extracellular region"/>
    <property type="evidence" value="ECO:0007669"/>
    <property type="project" value="UniProtKB-SubCell"/>
</dbReference>
<evidence type="ECO:0000256" key="16">
    <source>
        <dbReference type="ARBA" id="ARBA00023180"/>
    </source>
</evidence>
<feature type="compositionally biased region" description="Polar residues" evidence="25">
    <location>
        <begin position="133"/>
        <end position="153"/>
    </location>
</feature>
<evidence type="ECO:0000256" key="18">
    <source>
        <dbReference type="ARBA" id="ARBA00029917"/>
    </source>
</evidence>
<keyword evidence="12 26" id="KW-1133">Transmembrane helix</keyword>
<evidence type="ECO:0000256" key="10">
    <source>
        <dbReference type="ARBA" id="ARBA00022889"/>
    </source>
</evidence>
<keyword evidence="11" id="KW-0654">Proteoglycan</keyword>
<dbReference type="KEGG" id="char:105900744"/>
<keyword evidence="29" id="KW-1185">Reference proteome</keyword>
<evidence type="ECO:0000256" key="6">
    <source>
        <dbReference type="ARBA" id="ARBA00022525"/>
    </source>
</evidence>
<evidence type="ECO:0000256" key="5">
    <source>
        <dbReference type="ARBA" id="ARBA00022475"/>
    </source>
</evidence>
<feature type="compositionally biased region" description="Basic and acidic residues" evidence="25">
    <location>
        <begin position="295"/>
        <end position="319"/>
    </location>
</feature>
<reference evidence="30" key="1">
    <citation type="submission" date="2025-08" db="UniProtKB">
        <authorList>
            <consortium name="RefSeq"/>
        </authorList>
    </citation>
    <scope>IDENTIFICATION</scope>
</reference>
<dbReference type="GO" id="GO:0070374">
    <property type="term" value="P:positive regulation of ERK1 and ERK2 cascade"/>
    <property type="evidence" value="ECO:0007669"/>
    <property type="project" value="TreeGrafter"/>
</dbReference>
<keyword evidence="17" id="KW-0966">Cell projection</keyword>
<dbReference type="Gene3D" id="3.10.100.10">
    <property type="entry name" value="Mannose-Binding Protein A, subunit A"/>
    <property type="match status" value="1"/>
</dbReference>
<evidence type="ECO:0000256" key="8">
    <source>
        <dbReference type="ARBA" id="ARBA00022692"/>
    </source>
</evidence>
<dbReference type="GO" id="GO:0006954">
    <property type="term" value="P:inflammatory response"/>
    <property type="evidence" value="ECO:0007669"/>
    <property type="project" value="TreeGrafter"/>
</dbReference>
<evidence type="ECO:0000256" key="27">
    <source>
        <dbReference type="SAM" id="SignalP"/>
    </source>
</evidence>
<dbReference type="AlphaFoldDB" id="A0A6P8F7E9"/>
<dbReference type="OrthoDB" id="8952307at2759"/>
<dbReference type="InterPro" id="IPR016186">
    <property type="entry name" value="C-type_lectin-like/link_sf"/>
</dbReference>
<evidence type="ECO:0000256" key="15">
    <source>
        <dbReference type="ARBA" id="ARBA00023170"/>
    </source>
</evidence>
<dbReference type="PANTHER" id="PTHR10225:SF6">
    <property type="entry name" value="CD44 ANTIGEN"/>
    <property type="match status" value="1"/>
</dbReference>
<keyword evidence="16" id="KW-0325">Glycoprotein</keyword>
<comment type="caution">
    <text evidence="24">Lacks conserved residue(s) required for the propagation of feature annotation.</text>
</comment>
<gene>
    <name evidence="30" type="primary">cd44b</name>
</gene>
<comment type="subcellular location">
    <subcellularLocation>
        <location evidence="2">Cell membrane</location>
        <topology evidence="2">Single-pass type I membrane protein</topology>
    </subcellularLocation>
    <subcellularLocation>
        <location evidence="1">Cell projection</location>
        <location evidence="1">Microvillus</location>
    </subcellularLocation>
    <subcellularLocation>
        <location evidence="3">Secreted</location>
    </subcellularLocation>
</comment>
<evidence type="ECO:0000256" key="24">
    <source>
        <dbReference type="PROSITE-ProRule" id="PRU00323"/>
    </source>
</evidence>
<feature type="disulfide bond" evidence="24">
    <location>
        <begin position="77"/>
        <end position="98"/>
    </location>
</feature>
<protein>
    <recommendedName>
        <fullName evidence="4">CD44 antigen</fullName>
    </recommendedName>
    <alternativeName>
        <fullName evidence="22">GP90 lymphocyte homing/adhesion receptor</fullName>
    </alternativeName>
    <alternativeName>
        <fullName evidence="21">HUTCH-I</fullName>
    </alternativeName>
    <alternativeName>
        <fullName evidence="23">Hermes antigen</fullName>
    </alternativeName>
    <alternativeName>
        <fullName evidence="20">Hyaluronate receptor</fullName>
    </alternativeName>
    <alternativeName>
        <fullName evidence="18">Phagocytic glycoprotein 1</fullName>
    </alternativeName>
    <alternativeName>
        <fullName evidence="19">Phagocytic glycoprotein I</fullName>
    </alternativeName>
</protein>
<organism evidence="29 30">
    <name type="scientific">Clupea harengus</name>
    <name type="common">Atlantic herring</name>
    <dbReference type="NCBI Taxonomy" id="7950"/>
    <lineage>
        <taxon>Eukaryota</taxon>
        <taxon>Metazoa</taxon>
        <taxon>Chordata</taxon>
        <taxon>Craniata</taxon>
        <taxon>Vertebrata</taxon>
        <taxon>Euteleostomi</taxon>
        <taxon>Actinopterygii</taxon>
        <taxon>Neopterygii</taxon>
        <taxon>Teleostei</taxon>
        <taxon>Clupei</taxon>
        <taxon>Clupeiformes</taxon>
        <taxon>Clupeoidei</taxon>
        <taxon>Clupeidae</taxon>
        <taxon>Clupea</taxon>
    </lineage>
</organism>
<accession>A0A6P8F7E9</accession>
<evidence type="ECO:0000256" key="21">
    <source>
        <dbReference type="ARBA" id="ARBA00031823"/>
    </source>
</evidence>
<dbReference type="PROSITE" id="PS50963">
    <property type="entry name" value="LINK_2"/>
    <property type="match status" value="1"/>
</dbReference>
<proteinExistence type="predicted"/>
<feature type="region of interest" description="Disordered" evidence="25">
    <location>
        <begin position="398"/>
        <end position="417"/>
    </location>
</feature>
<evidence type="ECO:0000256" key="3">
    <source>
        <dbReference type="ARBA" id="ARBA00004613"/>
    </source>
</evidence>
<keyword evidence="14 24" id="KW-1015">Disulfide bond</keyword>
<feature type="signal peptide" evidence="27">
    <location>
        <begin position="1"/>
        <end position="18"/>
    </location>
</feature>
<evidence type="ECO:0000256" key="19">
    <source>
        <dbReference type="ARBA" id="ARBA00029928"/>
    </source>
</evidence>
<keyword evidence="9 27" id="KW-0732">Signal</keyword>
<feature type="region of interest" description="Disordered" evidence="25">
    <location>
        <begin position="133"/>
        <end position="187"/>
    </location>
</feature>
<feature type="transmembrane region" description="Helical" evidence="26">
    <location>
        <begin position="326"/>
        <end position="347"/>
    </location>
</feature>
<keyword evidence="15" id="KW-0675">Receptor</keyword>
<feature type="region of interest" description="Disordered" evidence="25">
    <location>
        <begin position="275"/>
        <end position="319"/>
    </location>
</feature>
<dbReference type="GO" id="GO:0007155">
    <property type="term" value="P:cell adhesion"/>
    <property type="evidence" value="ECO:0007669"/>
    <property type="project" value="UniProtKB-KW"/>
</dbReference>
<evidence type="ECO:0000256" key="7">
    <source>
        <dbReference type="ARBA" id="ARBA00022553"/>
    </source>
</evidence>
<dbReference type="InterPro" id="IPR043210">
    <property type="entry name" value="CD44_antigen-like"/>
</dbReference>
<evidence type="ECO:0000259" key="28">
    <source>
        <dbReference type="PROSITE" id="PS50963"/>
    </source>
</evidence>
<evidence type="ECO:0000256" key="11">
    <source>
        <dbReference type="ARBA" id="ARBA00022974"/>
    </source>
</evidence>
<dbReference type="InterPro" id="IPR016187">
    <property type="entry name" value="CTDL_fold"/>
</dbReference>
<evidence type="ECO:0000256" key="25">
    <source>
        <dbReference type="SAM" id="MobiDB-lite"/>
    </source>
</evidence>
<sequence length="417" mass="44856">MWALFVGLTFGLLASARSDTTAVKSRSCSHVGVFHVEGLDRYLLTYGDAKALCLSLGAELATEDQLRTAYASKMETCRYGWTANMSIAILRHTPHEKCYLNQTGFGTRAVNSTELSDAFCYNDSDVSSRNCENAINPLSTKPDSNDTTATAAPSSDVGAEITYSPDEATGVTESEPDLLGGHGDLTTTEEPDQHFEPTLDVMETDAPTHVPELNTDVGVIAERGFNNSEEALDGDQVTRPTEVTRLMLPDDSTGSGILPSSEESFTIASDAPLEEVKTAEPEVERPPVAQPEPQPEPKPESNTESVRHGRKVEHNGEPEEKEGNDWLVIIGVVVAIAAIVLVCAAVATRKRWCGKHQTLNISKNSAEGNGAAAAVVGSRAEEREQEMVTLMNKEKIQENGNAEEFTGITVEGSSEKA</sequence>
<dbReference type="GO" id="GO:0016323">
    <property type="term" value="C:basolateral plasma membrane"/>
    <property type="evidence" value="ECO:0007669"/>
    <property type="project" value="TreeGrafter"/>
</dbReference>
<dbReference type="PRINTS" id="PR00658">
    <property type="entry name" value="CD44"/>
</dbReference>
<dbReference type="GO" id="GO:0004896">
    <property type="term" value="F:cytokine receptor activity"/>
    <property type="evidence" value="ECO:0007669"/>
    <property type="project" value="TreeGrafter"/>
</dbReference>
<keyword evidence="10" id="KW-0130">Cell adhesion</keyword>
<keyword evidence="6" id="KW-0964">Secreted</keyword>
<evidence type="ECO:0000256" key="22">
    <source>
        <dbReference type="ARBA" id="ARBA00032514"/>
    </source>
</evidence>
<evidence type="ECO:0000256" key="1">
    <source>
        <dbReference type="ARBA" id="ARBA00004105"/>
    </source>
</evidence>
<evidence type="ECO:0000256" key="13">
    <source>
        <dbReference type="ARBA" id="ARBA00023136"/>
    </source>
</evidence>
<evidence type="ECO:0000256" key="9">
    <source>
        <dbReference type="ARBA" id="ARBA00022729"/>
    </source>
</evidence>
<keyword evidence="13 26" id="KW-0472">Membrane</keyword>
<evidence type="ECO:0000256" key="23">
    <source>
        <dbReference type="ARBA" id="ARBA00032917"/>
    </source>
</evidence>
<dbReference type="PANTHER" id="PTHR10225">
    <property type="entry name" value="HYALURONAN RECEPTOR"/>
    <property type="match status" value="1"/>
</dbReference>
<evidence type="ECO:0000313" key="29">
    <source>
        <dbReference type="Proteomes" id="UP000515152"/>
    </source>
</evidence>
<dbReference type="Proteomes" id="UP000515152">
    <property type="component" value="Chromosome 3"/>
</dbReference>
<evidence type="ECO:0000256" key="2">
    <source>
        <dbReference type="ARBA" id="ARBA00004251"/>
    </source>
</evidence>
<keyword evidence="5" id="KW-1003">Cell membrane</keyword>
<evidence type="ECO:0000256" key="4">
    <source>
        <dbReference type="ARBA" id="ARBA00020474"/>
    </source>
</evidence>